<evidence type="ECO:0000256" key="9">
    <source>
        <dbReference type="ARBA" id="ARBA00022842"/>
    </source>
</evidence>
<dbReference type="PROSITE" id="PS51217">
    <property type="entry name" value="UVRD_HELICASE_CTER"/>
    <property type="match status" value="1"/>
</dbReference>
<evidence type="ECO:0000313" key="21">
    <source>
        <dbReference type="Proteomes" id="UP001501490"/>
    </source>
</evidence>
<evidence type="ECO:0000313" key="20">
    <source>
        <dbReference type="EMBL" id="GAA3621194.1"/>
    </source>
</evidence>
<dbReference type="RefSeq" id="WP_344804808.1">
    <property type="nucleotide sequence ID" value="NZ_BAABAB010000016.1"/>
</dbReference>
<dbReference type="Gene3D" id="3.40.50.300">
    <property type="entry name" value="P-loop containing nucleotide triphosphate hydrolases"/>
    <property type="match status" value="2"/>
</dbReference>
<dbReference type="InterPro" id="IPR014017">
    <property type="entry name" value="DNA_helicase_UvrD-like_C"/>
</dbReference>
<gene>
    <name evidence="15 20" type="primary">recB</name>
    <name evidence="20" type="ORF">GCM10022236_24360</name>
</gene>
<keyword evidence="6 15" id="KW-0347">Helicase</keyword>
<dbReference type="Gene3D" id="1.10.486.10">
    <property type="entry name" value="PCRA, domain 4"/>
    <property type="match status" value="1"/>
</dbReference>
<comment type="miscellaneous">
    <text evidence="15">In the RecBCD complex, RecB has a slow 3'-5' helicase, an exonuclease activity and loads RecA onto ssDNA, RecD has a fast 5'-3' helicase activity, while RecC stimulates the ATPase and processivity of the RecB helicase and contributes to recognition of the Chi site.</text>
</comment>
<feature type="region of interest" description="Nuclease activity, interacts with RecD and RecA" evidence="15">
    <location>
        <begin position="851"/>
        <end position="1193"/>
    </location>
</feature>
<keyword evidence="9 15" id="KW-0460">Magnesium</keyword>
<proteinExistence type="inferred from homology"/>
<keyword evidence="10 15" id="KW-0238">DNA-binding</keyword>
<feature type="domain" description="UvrD-like helicase ATP-binding" evidence="18">
    <location>
        <begin position="7"/>
        <end position="360"/>
    </location>
</feature>
<protein>
    <recommendedName>
        <fullName evidence="15">RecBCD enzyme subunit RecB</fullName>
        <ecNumber evidence="15">3.1.11.5</ecNumber>
        <ecNumber evidence="15">5.6.2.4</ecNumber>
    </recommendedName>
    <alternativeName>
        <fullName evidence="15">DNA 3'-5' helicase subunit RecB</fullName>
    </alternativeName>
    <alternativeName>
        <fullName evidence="15">Exonuclease V subunit RecB</fullName>
        <shortName evidence="15">ExoV subunit RecB</shortName>
    </alternativeName>
    <alternativeName>
        <fullName evidence="15">Helicase/nuclease RecBCD subunit RecB</fullName>
    </alternativeName>
</protein>
<evidence type="ECO:0000256" key="13">
    <source>
        <dbReference type="ARBA" id="ARBA00034617"/>
    </source>
</evidence>
<organism evidence="20 21">
    <name type="scientific">Microlunatus ginsengisoli</name>
    <dbReference type="NCBI Taxonomy" id="363863"/>
    <lineage>
        <taxon>Bacteria</taxon>
        <taxon>Bacillati</taxon>
        <taxon>Actinomycetota</taxon>
        <taxon>Actinomycetes</taxon>
        <taxon>Propionibacteriales</taxon>
        <taxon>Propionibacteriaceae</taxon>
        <taxon>Microlunatus</taxon>
    </lineage>
</organism>
<dbReference type="EMBL" id="BAABAB010000016">
    <property type="protein sequence ID" value="GAA3621194.1"/>
    <property type="molecule type" value="Genomic_DNA"/>
</dbReference>
<evidence type="ECO:0000256" key="1">
    <source>
        <dbReference type="ARBA" id="ARBA00022722"/>
    </source>
</evidence>
<dbReference type="InterPro" id="IPR011335">
    <property type="entry name" value="Restrct_endonuc-II-like"/>
</dbReference>
<comment type="catalytic activity">
    <reaction evidence="15">
        <text>Exonucleolytic cleavage (in the presence of ATP) in either 5'- to 3'- or 3'- to 5'-direction to yield 5'-phosphooligonucleotides.</text>
        <dbReference type="EC" id="3.1.11.5"/>
    </reaction>
</comment>
<comment type="domain">
    <text evidence="15">The C-terminal domain has nuclease activity and interacts with RecD. It interacts with RecA, facilitating its loading onto ssDNA.</text>
</comment>
<evidence type="ECO:0000256" key="4">
    <source>
        <dbReference type="ARBA" id="ARBA00022763"/>
    </source>
</evidence>
<evidence type="ECO:0000256" key="10">
    <source>
        <dbReference type="ARBA" id="ARBA00023125"/>
    </source>
</evidence>
<feature type="compositionally biased region" description="Pro residues" evidence="17">
    <location>
        <begin position="451"/>
        <end position="466"/>
    </location>
</feature>
<keyword evidence="11 15" id="KW-0234">DNA repair</keyword>
<keyword evidence="1 15" id="KW-0540">Nuclease</keyword>
<feature type="region of interest" description="Disordered" evidence="17">
    <location>
        <begin position="877"/>
        <end position="904"/>
    </location>
</feature>
<dbReference type="Pfam" id="PF13361">
    <property type="entry name" value="UvrD_C"/>
    <property type="match status" value="1"/>
</dbReference>
<evidence type="ECO:0000259" key="19">
    <source>
        <dbReference type="PROSITE" id="PS51217"/>
    </source>
</evidence>
<feature type="domain" description="UvrD-like helicase C-terminal" evidence="19">
    <location>
        <begin position="432"/>
        <end position="683"/>
    </location>
</feature>
<dbReference type="Gene3D" id="3.90.320.10">
    <property type="match status" value="1"/>
</dbReference>
<dbReference type="CDD" id="cd22352">
    <property type="entry name" value="RecB_C-like"/>
    <property type="match status" value="1"/>
</dbReference>
<keyword evidence="3 15" id="KW-0547">Nucleotide-binding</keyword>
<evidence type="ECO:0000256" key="3">
    <source>
        <dbReference type="ARBA" id="ARBA00022741"/>
    </source>
</evidence>
<comment type="cofactor">
    <cofactor evidence="15">
        <name>Mg(2+)</name>
        <dbReference type="ChEBI" id="CHEBI:18420"/>
    </cofactor>
    <text evidence="15">Binds 1 Mg(2+) ion per subunit.</text>
</comment>
<keyword evidence="8 15" id="KW-0067">ATP-binding</keyword>
<evidence type="ECO:0000256" key="5">
    <source>
        <dbReference type="ARBA" id="ARBA00022801"/>
    </source>
</evidence>
<feature type="binding site" evidence="15">
    <location>
        <position position="931"/>
    </location>
    <ligand>
        <name>Mg(2+)</name>
        <dbReference type="ChEBI" id="CHEBI:18420"/>
    </ligand>
</feature>
<keyword evidence="5 15" id="KW-0378">Hydrolase</keyword>
<evidence type="ECO:0000256" key="14">
    <source>
        <dbReference type="ARBA" id="ARBA00048988"/>
    </source>
</evidence>
<dbReference type="InterPro" id="IPR004586">
    <property type="entry name" value="RecB"/>
</dbReference>
<dbReference type="SUPFAM" id="SSF52980">
    <property type="entry name" value="Restriction endonuclease-like"/>
    <property type="match status" value="1"/>
</dbReference>
<feature type="region of interest" description="DNA-binding and helicase activity, interacts with RecC" evidence="15">
    <location>
        <begin position="1"/>
        <end position="810"/>
    </location>
</feature>
<dbReference type="HAMAP" id="MF_01485">
    <property type="entry name" value="RecB"/>
    <property type="match status" value="1"/>
</dbReference>
<dbReference type="PANTHER" id="PTHR11070:SF23">
    <property type="entry name" value="RECBCD ENZYME SUBUNIT RECB"/>
    <property type="match status" value="1"/>
</dbReference>
<comment type="catalytic activity">
    <reaction evidence="14 15">
        <text>ATP + H2O = ADP + phosphate + H(+)</text>
        <dbReference type="Rhea" id="RHEA:13065"/>
        <dbReference type="ChEBI" id="CHEBI:15377"/>
        <dbReference type="ChEBI" id="CHEBI:15378"/>
        <dbReference type="ChEBI" id="CHEBI:30616"/>
        <dbReference type="ChEBI" id="CHEBI:43474"/>
        <dbReference type="ChEBI" id="CHEBI:456216"/>
        <dbReference type="EC" id="5.6.2.4"/>
    </reaction>
</comment>
<dbReference type="EC" id="5.6.2.4" evidence="15"/>
<dbReference type="SUPFAM" id="SSF52540">
    <property type="entry name" value="P-loop containing nucleoside triphosphate hydrolases"/>
    <property type="match status" value="1"/>
</dbReference>
<keyword evidence="7 15" id="KW-0269">Exonuclease</keyword>
<comment type="function">
    <text evidence="15">A helicase/nuclease that prepares dsDNA breaks (DSB) for recombinational DNA repair. Binds to DSBs and unwinds DNA via a highly rapid and processive ATP-dependent bidirectional helicase activity. Unwinds dsDNA until it encounters a Chi (crossover hotspot instigator) sequence from the 3' direction. Cuts ssDNA a few nucleotides 3' to the Chi site. The properties and activities of the enzyme are changed at Chi. The Chi-altered holoenzyme produces a long 3'-ssDNA overhang and facilitates RecA-binding to the ssDNA for homologous DNA recombination and repair. Holoenzyme degrades any linearized DNA that is unable to undergo homologous recombination. In the holoenzyme this subunit contributes ATPase, 3'-5' helicase, exonuclease activity and loads RecA onto ssDNA.</text>
</comment>
<name>A0ABP6ZZR8_9ACTN</name>
<evidence type="ECO:0000256" key="16">
    <source>
        <dbReference type="PROSITE-ProRule" id="PRU00560"/>
    </source>
</evidence>
<dbReference type="PROSITE" id="PS51198">
    <property type="entry name" value="UVRD_HELICASE_ATP_BIND"/>
    <property type="match status" value="1"/>
</dbReference>
<evidence type="ECO:0000256" key="17">
    <source>
        <dbReference type="SAM" id="MobiDB-lite"/>
    </source>
</evidence>
<comment type="subunit">
    <text evidence="15">Heterotrimer of RecB, RecC and RecD. All subunits contribute to DNA-binding. Interacts with RecA.</text>
</comment>
<feature type="compositionally biased region" description="Pro residues" evidence="17">
    <location>
        <begin position="889"/>
        <end position="900"/>
    </location>
</feature>
<evidence type="ECO:0000256" key="15">
    <source>
        <dbReference type="HAMAP-Rule" id="MF_01485"/>
    </source>
</evidence>
<dbReference type="Proteomes" id="UP001501490">
    <property type="component" value="Unassembled WGS sequence"/>
</dbReference>
<feature type="binding site" evidence="15">
    <location>
        <position position="1062"/>
    </location>
    <ligand>
        <name>Mg(2+)</name>
        <dbReference type="ChEBI" id="CHEBI:18420"/>
    </ligand>
</feature>
<dbReference type="Pfam" id="PF00580">
    <property type="entry name" value="UvrD-helicase"/>
    <property type="match status" value="1"/>
</dbReference>
<keyword evidence="12 15" id="KW-0413">Isomerase</keyword>
<evidence type="ECO:0000256" key="12">
    <source>
        <dbReference type="ARBA" id="ARBA00023235"/>
    </source>
</evidence>
<feature type="active site" description="For nuclease activity" evidence="15">
    <location>
        <position position="1080"/>
    </location>
</feature>
<evidence type="ECO:0000256" key="7">
    <source>
        <dbReference type="ARBA" id="ARBA00022839"/>
    </source>
</evidence>
<keyword evidence="21" id="KW-1185">Reference proteome</keyword>
<feature type="binding site" evidence="16">
    <location>
        <begin position="28"/>
        <end position="35"/>
    </location>
    <ligand>
        <name>ATP</name>
        <dbReference type="ChEBI" id="CHEBI:30616"/>
    </ligand>
</feature>
<sequence length="1193" mass="128348">MSAVTLAAPPVPFDVCGPLPTGTTVLEASAGTGKTYTIAALTARYVAEGRASLGELLLVTFGRMATSELRARVRERLVSTERALRAALDGDTAGTAHRAEDRAGDRVEALLVDAPPAELTRRHRRIRQALADFDAATIATTHEFCLQMLDGLGVLGDREPERRIVDHLTDLVHEVAGDVYLSRYAESAPPMPYDAARRLAEQAVEAGHARLVPAAPADVPEENWRELAAYEQSAFASAVRAEVERRKRERRLFSYDDMLTRLRDALADPEFGTAACRRLRDRFRVVLVDEFQDTDPVQWDILRRAFRPAVAEPAERTTMILIGDPKQAIYAFRGADVFSYLAAVDEADTVATLDTNWRSDAGLVEALQQLTGGASLGDPRIAVRPVSSAHPGSRLSGSGPAAAPLRLRVVVPDGEPGETPRVGPLRQRIEDDLVAEVIALLTSGARLRLPPGDPSAPGLPPAPDLLPAPDLQNVTAPDGADEPDRTRPVDPSDIAVLVRKNSRGEAIRDALIRAGVPAVLLSATSVFASPMAREWLTLLQTLEQPRQSGVRTAALTCFVGWTFADLARADDDRLNQLTWRIRSWSRLLARRGVAALLEAITGDTGLTERLLGQFGGERALTDLRHIGQSLHAAMQGRQLGISALVEWLRERIDEAESRSLDGSRRLDTEARCVQVLTVHASKGLEFPIVFLPEPWDTHVPDDEGQSLRLHERADGSPDDCLLDVGGLAGPGRRDRLEKSRREDAGEDLRLLYVALTRAQCQVVAWWAPSRNTPGSALQRFLYRDRQSTLAGAGAELRPSYPLAGDPRGLSTLGPQVAIEPVEPRPPARWQQPGGGPPALAVRSFDRTLDDEWRRTSYSALTAAAHGLDPVVAGVGSEPEVRVEDDEPLPTAPTPALPPTAEPADRATEAELGRASPMAGLPMGTEFGTLVHAVLEAVDPAAGDLLDALTTAAADALSRSSLALGPGQLAEALGPVLRTPLGPVADELSLAGIGARDRLAELDFELPLAGGDRPRADVRLRDVADLLAERLDPADPLAGYAVRLADPALSEQTLRGFLTGSIDAVLRVGSDAEATRYLVVDYKTNWLGALDGPELTLAAYAPERLSEAMMAAHYPLQALLYSVALHRLLRWRQPGYDPDRHLGGIAYLFVRGMAGPDTPRVGGVPCGVFGWRPPAGLVPALSELLDGGPMGGRP</sequence>
<dbReference type="InterPro" id="IPR011604">
    <property type="entry name" value="PDDEXK-like_dom_sf"/>
</dbReference>
<dbReference type="InterPro" id="IPR000212">
    <property type="entry name" value="DNA_helicase_UvrD/REP"/>
</dbReference>
<comment type="catalytic activity">
    <reaction evidence="13 15">
        <text>Couples ATP hydrolysis with the unwinding of duplex DNA by translocating in the 3'-5' direction.</text>
        <dbReference type="EC" id="5.6.2.4"/>
    </reaction>
</comment>
<reference evidence="21" key="1">
    <citation type="journal article" date="2019" name="Int. J. Syst. Evol. Microbiol.">
        <title>The Global Catalogue of Microorganisms (GCM) 10K type strain sequencing project: providing services to taxonomists for standard genome sequencing and annotation.</title>
        <authorList>
            <consortium name="The Broad Institute Genomics Platform"/>
            <consortium name="The Broad Institute Genome Sequencing Center for Infectious Disease"/>
            <person name="Wu L."/>
            <person name="Ma J."/>
        </authorList>
    </citation>
    <scope>NUCLEOTIDE SEQUENCE [LARGE SCALE GENOMIC DNA]</scope>
    <source>
        <strain evidence="21">JCM 16929</strain>
    </source>
</reference>
<comment type="similarity">
    <text evidence="15">Belongs to the helicase family. UvrD subfamily.</text>
</comment>
<keyword evidence="2 15" id="KW-0479">Metal-binding</keyword>
<dbReference type="InterPro" id="IPR014016">
    <property type="entry name" value="UvrD-like_ATP-bd"/>
</dbReference>
<comment type="caution">
    <text evidence="20">The sequence shown here is derived from an EMBL/GenBank/DDBJ whole genome shotgun (WGS) entry which is preliminary data.</text>
</comment>
<evidence type="ECO:0000256" key="6">
    <source>
        <dbReference type="ARBA" id="ARBA00022806"/>
    </source>
</evidence>
<dbReference type="InterPro" id="IPR027417">
    <property type="entry name" value="P-loop_NTPase"/>
</dbReference>
<feature type="region of interest" description="Disordered" evidence="17">
    <location>
        <begin position="446"/>
        <end position="492"/>
    </location>
</feature>
<evidence type="ECO:0000256" key="2">
    <source>
        <dbReference type="ARBA" id="ARBA00022723"/>
    </source>
</evidence>
<comment type="domain">
    <text evidence="15">The N-terminal DNA-binding domain is a ssDNA-dependent ATPase and has ATP-dependent 3'-5' helicase function. This domain interacts with RecC.</text>
</comment>
<evidence type="ECO:0000256" key="11">
    <source>
        <dbReference type="ARBA" id="ARBA00023204"/>
    </source>
</evidence>
<evidence type="ECO:0000256" key="8">
    <source>
        <dbReference type="ARBA" id="ARBA00022840"/>
    </source>
</evidence>
<evidence type="ECO:0000259" key="18">
    <source>
        <dbReference type="PROSITE" id="PS51198"/>
    </source>
</evidence>
<dbReference type="PANTHER" id="PTHR11070">
    <property type="entry name" value="UVRD / RECB / PCRA DNA HELICASE FAMILY MEMBER"/>
    <property type="match status" value="1"/>
</dbReference>
<feature type="binding site" evidence="15">
    <location>
        <position position="1080"/>
    </location>
    <ligand>
        <name>Mg(2+)</name>
        <dbReference type="ChEBI" id="CHEBI:18420"/>
    </ligand>
</feature>
<dbReference type="EC" id="3.1.11.5" evidence="15"/>
<keyword evidence="4 15" id="KW-0227">DNA damage</keyword>
<accession>A0ABP6ZZR8</accession>